<feature type="chain" id="PRO_5046564405" description="TonB-dependent receptor" evidence="13">
    <location>
        <begin position="38"/>
        <end position="681"/>
    </location>
</feature>
<keyword evidence="4 11" id="KW-1134">Transmembrane beta strand</keyword>
<evidence type="ECO:0008006" key="18">
    <source>
        <dbReference type="Google" id="ProtNLM"/>
    </source>
</evidence>
<keyword evidence="5 11" id="KW-0812">Transmembrane</keyword>
<evidence type="ECO:0000259" key="15">
    <source>
        <dbReference type="Pfam" id="PF07715"/>
    </source>
</evidence>
<gene>
    <name evidence="16" type="ORF">FQP85_16890</name>
</gene>
<accession>A0ABY3F9W4</accession>
<evidence type="ECO:0000256" key="13">
    <source>
        <dbReference type="SAM" id="SignalP"/>
    </source>
</evidence>
<feature type="domain" description="TonB-dependent receptor plug" evidence="15">
    <location>
        <begin position="68"/>
        <end position="174"/>
    </location>
</feature>
<dbReference type="InterPro" id="IPR039426">
    <property type="entry name" value="TonB-dep_rcpt-like"/>
</dbReference>
<evidence type="ECO:0000256" key="1">
    <source>
        <dbReference type="ARBA" id="ARBA00004571"/>
    </source>
</evidence>
<keyword evidence="10 11" id="KW-0998">Cell outer membrane</keyword>
<evidence type="ECO:0000256" key="5">
    <source>
        <dbReference type="ARBA" id="ARBA00022692"/>
    </source>
</evidence>
<keyword evidence="6 13" id="KW-0732">Signal</keyword>
<evidence type="ECO:0000256" key="8">
    <source>
        <dbReference type="ARBA" id="ARBA00023136"/>
    </source>
</evidence>
<dbReference type="Gene3D" id="2.40.170.20">
    <property type="entry name" value="TonB-dependent receptor, beta-barrel domain"/>
    <property type="match status" value="1"/>
</dbReference>
<evidence type="ECO:0000313" key="16">
    <source>
        <dbReference type="EMBL" id="TVU81213.1"/>
    </source>
</evidence>
<comment type="subcellular location">
    <subcellularLocation>
        <location evidence="1 11">Cell outer membrane</location>
        <topology evidence="1 11">Multi-pass membrane protein</topology>
    </subcellularLocation>
</comment>
<keyword evidence="8 11" id="KW-0472">Membrane</keyword>
<evidence type="ECO:0000256" key="12">
    <source>
        <dbReference type="RuleBase" id="RU003357"/>
    </source>
</evidence>
<protein>
    <recommendedName>
        <fullName evidence="18">TonB-dependent receptor</fullName>
    </recommendedName>
</protein>
<keyword evidence="17" id="KW-1185">Reference proteome</keyword>
<evidence type="ECO:0000256" key="2">
    <source>
        <dbReference type="ARBA" id="ARBA00008143"/>
    </source>
</evidence>
<dbReference type="Proteomes" id="UP000317938">
    <property type="component" value="Unassembled WGS sequence"/>
</dbReference>
<evidence type="ECO:0000256" key="9">
    <source>
        <dbReference type="ARBA" id="ARBA00023170"/>
    </source>
</evidence>
<evidence type="ECO:0000259" key="14">
    <source>
        <dbReference type="Pfam" id="PF00593"/>
    </source>
</evidence>
<evidence type="ECO:0000256" key="3">
    <source>
        <dbReference type="ARBA" id="ARBA00022448"/>
    </source>
</evidence>
<keyword evidence="9" id="KW-0675">Receptor</keyword>
<evidence type="ECO:0000313" key="17">
    <source>
        <dbReference type="Proteomes" id="UP000317938"/>
    </source>
</evidence>
<dbReference type="PROSITE" id="PS52016">
    <property type="entry name" value="TONB_DEPENDENT_REC_3"/>
    <property type="match status" value="1"/>
</dbReference>
<dbReference type="EMBL" id="VNFF01000018">
    <property type="protein sequence ID" value="TVU81213.1"/>
    <property type="molecule type" value="Genomic_DNA"/>
</dbReference>
<dbReference type="InterPro" id="IPR000531">
    <property type="entry name" value="Beta-barrel_TonB"/>
</dbReference>
<organism evidence="16 17">
    <name type="scientific">Pseudoalteromonas neustonica</name>
    <dbReference type="NCBI Taxonomy" id="1840331"/>
    <lineage>
        <taxon>Bacteria</taxon>
        <taxon>Pseudomonadati</taxon>
        <taxon>Pseudomonadota</taxon>
        <taxon>Gammaproteobacteria</taxon>
        <taxon>Alteromonadales</taxon>
        <taxon>Pseudoalteromonadaceae</taxon>
        <taxon>Pseudoalteromonas</taxon>
    </lineage>
</organism>
<sequence length="681" mass="77929">MVISFIKYDMKPKRLTRYLPLNSLVMCLAALPSFSYSNEQDTNLFEIPLESLLNIEVVSPSQTVKKISQAPNIISSVNATQIASMGARTLSDILKMLPGVQILSRRNGRDMVWIRGIPSGRNSKVMLTIDGVPQREGLIGGWSPDEQIQINNIERIEVIRGPGSALYGGDAYSGLISIFTKAKAPERTLISAGVASYDRKSATINTGKEFAGGTFVLSGRLLDSKGYPQQYDRNGFASTHDNNVDAKSLGVSLRNEQWQFGINYDDYTTEYPHYSSNQYKSQRYQTLSAHIQNKLSFDKLSIENQLYTYKVKRYFERTITDLQGNIDFYSDSDLDSTSNGVRSQWSYAFNPNHHAIVGLTFQQRQVGEYHETIKKQNAVEVNEYESRVIRDGDLTPSSHNRAIYFQQESLFFEQRLGLTVGVRVDDYPEFSSETSPRIAVTYQGNEQWSGKLIWGTAFRAPTFLQQYEVRSDNNISGNPNLNPEQIETFEGEWVYHFSANNNITLRGFSSYLSEFIQSVNGKPYENSSEQLHVPGYEVEWNNQYYADWSHFNRISTSFNYTRVNSEQASLAKDTLNWLLFMEDEQFSFYAGINYLSRRNQSLSYHTSVKVPEIAQRDNKGSYWTLDAHLSYRPSKQSAWQWTIGVKNMFDKQHYNPTYAPDSYYDVRKEPQSYELSVALSF</sequence>
<dbReference type="Gene3D" id="2.170.130.10">
    <property type="entry name" value="TonB-dependent receptor, plug domain"/>
    <property type="match status" value="1"/>
</dbReference>
<dbReference type="InterPro" id="IPR037066">
    <property type="entry name" value="Plug_dom_sf"/>
</dbReference>
<dbReference type="InterPro" id="IPR036942">
    <property type="entry name" value="Beta-barrel_TonB_sf"/>
</dbReference>
<comment type="similarity">
    <text evidence="2">Belongs to the TonB-dependent receptor family. Hemoglobin/haptoglobin binding protein subfamily.</text>
</comment>
<comment type="caution">
    <text evidence="16">The sequence shown here is derived from an EMBL/GenBank/DDBJ whole genome shotgun (WGS) entry which is preliminary data.</text>
</comment>
<proteinExistence type="inferred from homology"/>
<feature type="signal peptide" evidence="13">
    <location>
        <begin position="1"/>
        <end position="37"/>
    </location>
</feature>
<evidence type="ECO:0000256" key="4">
    <source>
        <dbReference type="ARBA" id="ARBA00022452"/>
    </source>
</evidence>
<feature type="domain" description="TonB-dependent receptor-like beta-barrel" evidence="14">
    <location>
        <begin position="232"/>
        <end position="647"/>
    </location>
</feature>
<evidence type="ECO:0000256" key="10">
    <source>
        <dbReference type="ARBA" id="ARBA00023237"/>
    </source>
</evidence>
<dbReference type="InterPro" id="IPR012910">
    <property type="entry name" value="Plug_dom"/>
</dbReference>
<dbReference type="PANTHER" id="PTHR30069:SF29">
    <property type="entry name" value="HEMOGLOBIN AND HEMOGLOBIN-HAPTOGLOBIN-BINDING PROTEIN 1-RELATED"/>
    <property type="match status" value="1"/>
</dbReference>
<name>A0ABY3F9W4_9GAMM</name>
<dbReference type="Pfam" id="PF00593">
    <property type="entry name" value="TonB_dep_Rec_b-barrel"/>
    <property type="match status" value="1"/>
</dbReference>
<dbReference type="SUPFAM" id="SSF56935">
    <property type="entry name" value="Porins"/>
    <property type="match status" value="1"/>
</dbReference>
<evidence type="ECO:0000256" key="11">
    <source>
        <dbReference type="PROSITE-ProRule" id="PRU01360"/>
    </source>
</evidence>
<dbReference type="PANTHER" id="PTHR30069">
    <property type="entry name" value="TONB-DEPENDENT OUTER MEMBRANE RECEPTOR"/>
    <property type="match status" value="1"/>
</dbReference>
<dbReference type="Pfam" id="PF07715">
    <property type="entry name" value="Plug"/>
    <property type="match status" value="1"/>
</dbReference>
<evidence type="ECO:0000256" key="7">
    <source>
        <dbReference type="ARBA" id="ARBA00023077"/>
    </source>
</evidence>
<keyword evidence="7 12" id="KW-0798">TonB box</keyword>
<reference evidence="16 17" key="1">
    <citation type="submission" date="2019-07" db="EMBL/GenBank/DDBJ databases">
        <title>Diversity of Bacteria from Kongsfjorden, Arctic.</title>
        <authorList>
            <person name="Yu Y."/>
        </authorList>
    </citation>
    <scope>NUCLEOTIDE SEQUENCE [LARGE SCALE GENOMIC DNA]</scope>
    <source>
        <strain evidence="16 17">SM1927</strain>
    </source>
</reference>
<evidence type="ECO:0000256" key="6">
    <source>
        <dbReference type="ARBA" id="ARBA00022729"/>
    </source>
</evidence>
<keyword evidence="3 11" id="KW-0813">Transport</keyword>